<evidence type="ECO:0000313" key="5">
    <source>
        <dbReference type="EMBL" id="MBK0329810.1"/>
    </source>
</evidence>
<proteinExistence type="predicted"/>
<dbReference type="PANTHER" id="PTHR38011">
    <property type="entry name" value="DIHYDROFOLATE REDUCTASE FAMILY PROTEIN (AFU_ORTHOLOGUE AFUA_8G06820)"/>
    <property type="match status" value="1"/>
</dbReference>
<evidence type="ECO:0000313" key="6">
    <source>
        <dbReference type="Proteomes" id="UP000612352"/>
    </source>
</evidence>
<protein>
    <submittedName>
        <fullName evidence="5">Dihydrofolate reductase family protein</fullName>
    </submittedName>
</protein>
<dbReference type="PANTHER" id="PTHR38011:SF7">
    <property type="entry name" value="2,5-DIAMINO-6-RIBOSYLAMINO-4(3H)-PYRIMIDINONE 5'-PHOSPHATE REDUCTASE"/>
    <property type="match status" value="1"/>
</dbReference>
<keyword evidence="2" id="KW-0521">NADP</keyword>
<reference evidence="5 6" key="1">
    <citation type="submission" date="2020-12" db="EMBL/GenBank/DDBJ databases">
        <title>Brachybacterium sp. MASK1Z-5, whole genome shotgun sequence.</title>
        <authorList>
            <person name="Tuo L."/>
        </authorList>
    </citation>
    <scope>NUCLEOTIDE SEQUENCE [LARGE SCALE GENOMIC DNA]</scope>
    <source>
        <strain evidence="5 6">MASK1Z-5</strain>
    </source>
</reference>
<dbReference type="Gene3D" id="3.40.430.10">
    <property type="entry name" value="Dihydrofolate Reductase, subunit A"/>
    <property type="match status" value="1"/>
</dbReference>
<sequence length="248" mass="26001">MQLLWDDGRALAAPREITEDAAGARALAEVYALPAERTWVRAMMNTTIDGAITGADGTSGPLRNPTDSFAFGVLRALADVVLVGAETVRVEDYRRPQGRSDLLAPSLRPAGGERPALAIMSQSGRLPASIDPAWPTYLVTDAAHGERALAASGLPEDRLVLAEDPAGIRRALADLGHRGIQLEGGPSALARFAGSGALDELCFSVTHRTVGGDASRVMRGVGAEGEWELGSLTVGAHATLSRYVRGRA</sequence>
<feature type="domain" description="Bacterial bifunctional deaminase-reductase C-terminal" evidence="4">
    <location>
        <begin position="39"/>
        <end position="230"/>
    </location>
</feature>
<organism evidence="5 6">
    <name type="scientific">Brachybacterium halotolerans</name>
    <dbReference type="NCBI Taxonomy" id="2795215"/>
    <lineage>
        <taxon>Bacteria</taxon>
        <taxon>Bacillati</taxon>
        <taxon>Actinomycetota</taxon>
        <taxon>Actinomycetes</taxon>
        <taxon>Micrococcales</taxon>
        <taxon>Dermabacteraceae</taxon>
        <taxon>Brachybacterium</taxon>
    </lineage>
</organism>
<keyword evidence="6" id="KW-1185">Reference proteome</keyword>
<dbReference type="SUPFAM" id="SSF53597">
    <property type="entry name" value="Dihydrofolate reductase-like"/>
    <property type="match status" value="1"/>
</dbReference>
<evidence type="ECO:0000259" key="4">
    <source>
        <dbReference type="Pfam" id="PF01872"/>
    </source>
</evidence>
<dbReference type="EMBL" id="JAEDAJ010000001">
    <property type="protein sequence ID" value="MBK0329810.1"/>
    <property type="molecule type" value="Genomic_DNA"/>
</dbReference>
<gene>
    <name evidence="5" type="ORF">I8D64_00090</name>
</gene>
<name>A0ABS1B5A2_9MICO</name>
<dbReference type="InterPro" id="IPR002734">
    <property type="entry name" value="RibDG_C"/>
</dbReference>
<evidence type="ECO:0000256" key="3">
    <source>
        <dbReference type="ARBA" id="ARBA00023002"/>
    </source>
</evidence>
<comment type="caution">
    <text evidence="5">The sequence shown here is derived from an EMBL/GenBank/DDBJ whole genome shotgun (WGS) entry which is preliminary data.</text>
</comment>
<accession>A0ABS1B5A2</accession>
<dbReference type="RefSeq" id="WP_200500508.1">
    <property type="nucleotide sequence ID" value="NZ_JAEDAJ010000001.1"/>
</dbReference>
<dbReference type="InterPro" id="IPR050765">
    <property type="entry name" value="Riboflavin_Biosynth_HTPR"/>
</dbReference>
<dbReference type="Pfam" id="PF01872">
    <property type="entry name" value="RibD_C"/>
    <property type="match status" value="1"/>
</dbReference>
<evidence type="ECO:0000256" key="2">
    <source>
        <dbReference type="ARBA" id="ARBA00022857"/>
    </source>
</evidence>
<dbReference type="InterPro" id="IPR024072">
    <property type="entry name" value="DHFR-like_dom_sf"/>
</dbReference>
<comment type="pathway">
    <text evidence="1">Cofactor biosynthesis; riboflavin biosynthesis.</text>
</comment>
<dbReference type="Proteomes" id="UP000612352">
    <property type="component" value="Unassembled WGS sequence"/>
</dbReference>
<evidence type="ECO:0000256" key="1">
    <source>
        <dbReference type="ARBA" id="ARBA00005104"/>
    </source>
</evidence>
<keyword evidence="3" id="KW-0560">Oxidoreductase</keyword>